<evidence type="ECO:0000256" key="2">
    <source>
        <dbReference type="ARBA" id="ARBA00022598"/>
    </source>
</evidence>
<evidence type="ECO:0000313" key="8">
    <source>
        <dbReference type="Proteomes" id="UP000186040"/>
    </source>
</evidence>
<dbReference type="AlphaFoldDB" id="A0A1Q9LHW0"/>
<reference evidence="7 8" key="1">
    <citation type="submission" date="2016-10" db="EMBL/GenBank/DDBJ databases">
        <title>The Draft Genome Sequence of Actinokineospora bangkokensis 44EHWT reveals the biosynthetic pathway of antifungal compounds Thailandins with unusual extender unit butylmalonyl-CoA.</title>
        <authorList>
            <person name="Greule A."/>
            <person name="Intra B."/>
            <person name="Flemming S."/>
            <person name="Rommel M.G."/>
            <person name="Panbangred W."/>
            <person name="Bechthold A."/>
        </authorList>
    </citation>
    <scope>NUCLEOTIDE SEQUENCE [LARGE SCALE GENOMIC DNA]</scope>
    <source>
        <strain evidence="7 8">44EHW</strain>
    </source>
</reference>
<accession>A0A1Q9LHW0</accession>
<keyword evidence="3" id="KW-0276">Fatty acid metabolism</keyword>
<evidence type="ECO:0000256" key="1">
    <source>
        <dbReference type="ARBA" id="ARBA00006432"/>
    </source>
</evidence>
<dbReference type="InterPro" id="IPR042099">
    <property type="entry name" value="ANL_N_sf"/>
</dbReference>
<dbReference type="CDD" id="cd05907">
    <property type="entry name" value="VL_LC_FACS_like"/>
    <property type="match status" value="1"/>
</dbReference>
<dbReference type="InterPro" id="IPR020845">
    <property type="entry name" value="AMP-binding_CS"/>
</dbReference>
<keyword evidence="2 7" id="KW-0436">Ligase</keyword>
<organism evidence="7 8">
    <name type="scientific">Actinokineospora bangkokensis</name>
    <dbReference type="NCBI Taxonomy" id="1193682"/>
    <lineage>
        <taxon>Bacteria</taxon>
        <taxon>Bacillati</taxon>
        <taxon>Actinomycetota</taxon>
        <taxon>Actinomycetes</taxon>
        <taxon>Pseudonocardiales</taxon>
        <taxon>Pseudonocardiaceae</taxon>
        <taxon>Actinokineospora</taxon>
    </lineage>
</organism>
<sequence>MSTPNTLCAAFQATAERNAYRVAVRTPGDAVSITWREFDRRVRRIAAGLAARGVRRGDTVGLMLTNRPEFHLVDAAVLHLGAAPFSVYNTSPAEQLEYVFSNAGNRVVVTESRFVPVLRESGDQLELVCVEEGVEGTTSLAELEGSGAEDFDFEGAWRAVRPEDLATIIYTSGTTGPPKGVELTHANVLAVTEAVRDAYDFGPGDRGFSFLPSAHIADRVVSHYATIVFGTIVTTVADIKDVATALPDTRPQIFFAVPRVWQKFKLAIETGLAAEPSGAKRKIAGWALGVGARKAAAERAGGSVGAALAFQHRVADKLVLSKLRERLGLDEAKLTASGAAAIPVETLEFFAGIGITVYEIWGMSETGGLGTSTRVGHEKLGSVGRPVHGAEVELAEDGELLIRGASVMRGYRNDPVRTAETVDADGWVHTGDIGVRDEQGFISIVDRKKELIISSSGKNMSPTNIENAIKAASSTIGQVVAIGDDRPYISALIVLDQDAAAALAKQNGLPDGSPAAVAEHTAVRELVSDAVRRGNAKLARIEQVKRFRILPAFWEPGGDELTPTLKLRRKPIAEKYAHHIDDLYAASPTAETVNLGG</sequence>
<comment type="caution">
    <text evidence="7">The sequence shown here is derived from an EMBL/GenBank/DDBJ whole genome shotgun (WGS) entry which is preliminary data.</text>
</comment>
<dbReference type="EMBL" id="MKQR01000021">
    <property type="protein sequence ID" value="OLR91632.1"/>
    <property type="molecule type" value="Genomic_DNA"/>
</dbReference>
<dbReference type="PANTHER" id="PTHR43272">
    <property type="entry name" value="LONG-CHAIN-FATTY-ACID--COA LIGASE"/>
    <property type="match status" value="1"/>
</dbReference>
<dbReference type="GO" id="GO:0016020">
    <property type="term" value="C:membrane"/>
    <property type="evidence" value="ECO:0007669"/>
    <property type="project" value="TreeGrafter"/>
</dbReference>
<dbReference type="Pfam" id="PF00501">
    <property type="entry name" value="AMP-binding"/>
    <property type="match status" value="1"/>
</dbReference>
<proteinExistence type="inferred from homology"/>
<feature type="domain" description="AMP-dependent synthetase/ligase" evidence="6">
    <location>
        <begin position="11"/>
        <end position="411"/>
    </location>
</feature>
<evidence type="ECO:0000259" key="6">
    <source>
        <dbReference type="Pfam" id="PF00501"/>
    </source>
</evidence>
<dbReference type="Proteomes" id="UP000186040">
    <property type="component" value="Unassembled WGS sequence"/>
</dbReference>
<dbReference type="PROSITE" id="PS00455">
    <property type="entry name" value="AMP_BINDING"/>
    <property type="match status" value="1"/>
</dbReference>
<evidence type="ECO:0000313" key="7">
    <source>
        <dbReference type="EMBL" id="OLR91632.1"/>
    </source>
</evidence>
<evidence type="ECO:0000256" key="5">
    <source>
        <dbReference type="ARBA" id="ARBA00032875"/>
    </source>
</evidence>
<dbReference type="Pfam" id="PF23562">
    <property type="entry name" value="AMP-binding_C_3"/>
    <property type="match status" value="1"/>
</dbReference>
<dbReference type="Gene3D" id="3.40.50.12780">
    <property type="entry name" value="N-terminal domain of ligase-like"/>
    <property type="match status" value="1"/>
</dbReference>
<name>A0A1Q9LHW0_9PSEU</name>
<dbReference type="RefSeq" id="WP_075976702.1">
    <property type="nucleotide sequence ID" value="NZ_MKQR01000021.1"/>
</dbReference>
<dbReference type="OrthoDB" id="9803968at2"/>
<dbReference type="SUPFAM" id="SSF56801">
    <property type="entry name" value="Acetyl-CoA synthetase-like"/>
    <property type="match status" value="1"/>
</dbReference>
<dbReference type="GO" id="GO:0004467">
    <property type="term" value="F:long-chain fatty acid-CoA ligase activity"/>
    <property type="evidence" value="ECO:0007669"/>
    <property type="project" value="TreeGrafter"/>
</dbReference>
<dbReference type="InterPro" id="IPR000873">
    <property type="entry name" value="AMP-dep_synth/lig_dom"/>
</dbReference>
<dbReference type="STRING" id="1193682.BJP25_26120"/>
<keyword evidence="8" id="KW-1185">Reference proteome</keyword>
<protein>
    <recommendedName>
        <fullName evidence="5">Acyl-CoA synthetase</fullName>
    </recommendedName>
</protein>
<keyword evidence="4" id="KW-0443">Lipid metabolism</keyword>
<gene>
    <name evidence="7" type="ORF">BJP25_26120</name>
</gene>
<evidence type="ECO:0000256" key="4">
    <source>
        <dbReference type="ARBA" id="ARBA00023098"/>
    </source>
</evidence>
<dbReference type="PANTHER" id="PTHR43272:SF32">
    <property type="entry name" value="AMP-DEPENDENT SYNTHETASE_LIGASE DOMAIN-CONTAINING PROTEIN"/>
    <property type="match status" value="1"/>
</dbReference>
<evidence type="ECO:0000256" key="3">
    <source>
        <dbReference type="ARBA" id="ARBA00022832"/>
    </source>
</evidence>
<comment type="similarity">
    <text evidence="1">Belongs to the ATP-dependent AMP-binding enzyme family.</text>
</comment>